<dbReference type="PANTHER" id="PTHR36796:SF1">
    <property type="entry name" value="PROTEIN KINASE SUPERFAMILY PROTEIN"/>
    <property type="match status" value="1"/>
</dbReference>
<dbReference type="eggNOG" id="ENOG502QRC4">
    <property type="taxonomic scope" value="Eukaryota"/>
</dbReference>
<evidence type="ECO:0000259" key="1">
    <source>
        <dbReference type="PROSITE" id="PS50011"/>
    </source>
</evidence>
<sequence>MLLSYRASVAHAWLGYKSRLNIISSPALRPVRSLAGDGNTSGSDDIYELARMLSQQAAKFRKSIDDEEISKSYDGFDDATRSGTFGLQQLGERVFREVGPGSFDSADFTELDKYKVMRDRVMAVFLPRQPMQQAVTVLLKEYLPVARAMALNELLILSKLFNRPEDLYEAAIAPLRRRPRVVPLLGYFVSPPSAPKEAASVSLDSAAASVWLVYRYEKLMPLYMYLGFVQPPEGATSYFRRTEVAEAEAWRARYYWLRVLSRALLDAVSDFHDAGVTHGSISSRTVLLSSTRDANADALVVKLENFGFGRLEPVELYTTSRKGQKNDLQAVALTLLEVYCAGTFTSTTKYPIGPLTRTSLERLLFETYRGDVAAFRLYCAADPSLSRLVAFLDEGRRSGWELIAELLRGHWGATALLHQPFFHMLNSR</sequence>
<dbReference type="SUPFAM" id="SSF56112">
    <property type="entry name" value="Protein kinase-like (PK-like)"/>
    <property type="match status" value="1"/>
</dbReference>
<accession>D8UJ83</accession>
<dbReference type="RefSeq" id="XP_002958719.1">
    <property type="nucleotide sequence ID" value="XM_002958673.1"/>
</dbReference>
<dbReference type="GO" id="GO:0005524">
    <property type="term" value="F:ATP binding"/>
    <property type="evidence" value="ECO:0007669"/>
    <property type="project" value="InterPro"/>
</dbReference>
<proteinExistence type="predicted"/>
<dbReference type="GO" id="GO:0009507">
    <property type="term" value="C:chloroplast"/>
    <property type="evidence" value="ECO:0007669"/>
    <property type="project" value="TreeGrafter"/>
</dbReference>
<name>D8UJ83_VOLCA</name>
<protein>
    <recommendedName>
        <fullName evidence="1">Protein kinase domain-containing protein</fullName>
    </recommendedName>
</protein>
<dbReference type="OrthoDB" id="1076at2759"/>
<dbReference type="InParanoid" id="D8UJ83"/>
<dbReference type="PROSITE" id="PS50011">
    <property type="entry name" value="PROTEIN_KINASE_DOM"/>
    <property type="match status" value="1"/>
</dbReference>
<keyword evidence="3" id="KW-1185">Reference proteome</keyword>
<dbReference type="GO" id="GO:0004672">
    <property type="term" value="F:protein kinase activity"/>
    <property type="evidence" value="ECO:0007669"/>
    <property type="project" value="InterPro"/>
</dbReference>
<organism evidence="3">
    <name type="scientific">Volvox carteri f. nagariensis</name>
    <dbReference type="NCBI Taxonomy" id="3068"/>
    <lineage>
        <taxon>Eukaryota</taxon>
        <taxon>Viridiplantae</taxon>
        <taxon>Chlorophyta</taxon>
        <taxon>core chlorophytes</taxon>
        <taxon>Chlorophyceae</taxon>
        <taxon>CS clade</taxon>
        <taxon>Chlamydomonadales</taxon>
        <taxon>Volvocaceae</taxon>
        <taxon>Volvox</taxon>
    </lineage>
</organism>
<evidence type="ECO:0000313" key="2">
    <source>
        <dbReference type="EMBL" id="EFJ40239.1"/>
    </source>
</evidence>
<feature type="domain" description="Protein kinase" evidence="1">
    <location>
        <begin position="92"/>
        <end position="428"/>
    </location>
</feature>
<dbReference type="PANTHER" id="PTHR36796">
    <property type="entry name" value="PROTEIN KINASE SUPERFAMILY PROTEIN"/>
    <property type="match status" value="1"/>
</dbReference>
<dbReference type="InterPro" id="IPR000719">
    <property type="entry name" value="Prot_kinase_dom"/>
</dbReference>
<gene>
    <name evidence="2" type="ORF">VOLCADRAFT_108275</name>
</gene>
<dbReference type="EMBL" id="GL378423">
    <property type="protein sequence ID" value="EFJ40239.1"/>
    <property type="molecule type" value="Genomic_DNA"/>
</dbReference>
<dbReference type="KEGG" id="vcn:VOLCADRAFT_108275"/>
<dbReference type="GeneID" id="9628168"/>
<dbReference type="AlphaFoldDB" id="D8UJ83"/>
<evidence type="ECO:0000313" key="3">
    <source>
        <dbReference type="Proteomes" id="UP000001058"/>
    </source>
</evidence>
<reference evidence="2 3" key="1">
    <citation type="journal article" date="2010" name="Science">
        <title>Genomic analysis of organismal complexity in the multicellular green alga Volvox carteri.</title>
        <authorList>
            <person name="Prochnik S.E."/>
            <person name="Umen J."/>
            <person name="Nedelcu A.M."/>
            <person name="Hallmann A."/>
            <person name="Miller S.M."/>
            <person name="Nishii I."/>
            <person name="Ferris P."/>
            <person name="Kuo A."/>
            <person name="Mitros T."/>
            <person name="Fritz-Laylin L.K."/>
            <person name="Hellsten U."/>
            <person name="Chapman J."/>
            <person name="Simakov O."/>
            <person name="Rensing S.A."/>
            <person name="Terry A."/>
            <person name="Pangilinan J."/>
            <person name="Kapitonov V."/>
            <person name="Jurka J."/>
            <person name="Salamov A."/>
            <person name="Shapiro H."/>
            <person name="Schmutz J."/>
            <person name="Grimwood J."/>
            <person name="Lindquist E."/>
            <person name="Lucas S."/>
            <person name="Grigoriev I.V."/>
            <person name="Schmitt R."/>
            <person name="Kirk D."/>
            <person name="Rokhsar D.S."/>
        </authorList>
    </citation>
    <scope>NUCLEOTIDE SEQUENCE [LARGE SCALE GENOMIC DNA]</scope>
    <source>
        <strain evidence="3">f. Nagariensis / Eve</strain>
    </source>
</reference>
<dbReference type="InterPro" id="IPR011009">
    <property type="entry name" value="Kinase-like_dom_sf"/>
</dbReference>
<dbReference type="Proteomes" id="UP000001058">
    <property type="component" value="Unassembled WGS sequence"/>
</dbReference>